<protein>
    <submittedName>
        <fullName evidence="2">Homeodomain-like domain-containing protein</fullName>
    </submittedName>
</protein>
<evidence type="ECO:0000256" key="1">
    <source>
        <dbReference type="SAM" id="Phobius"/>
    </source>
</evidence>
<dbReference type="InterPro" id="IPR021235">
    <property type="entry name" value="DUF2637"/>
</dbReference>
<feature type="transmembrane region" description="Helical" evidence="1">
    <location>
        <begin position="44"/>
        <end position="64"/>
    </location>
</feature>
<keyword evidence="1" id="KW-1133">Transmembrane helix</keyword>
<keyword evidence="1" id="KW-0472">Membrane</keyword>
<name>A0A239FFW8_9NOCA</name>
<dbReference type="Pfam" id="PF10935">
    <property type="entry name" value="DUF2637"/>
    <property type="match status" value="1"/>
</dbReference>
<keyword evidence="1" id="KW-0812">Transmembrane</keyword>
<evidence type="ECO:0000313" key="2">
    <source>
        <dbReference type="EMBL" id="SNS54974.1"/>
    </source>
</evidence>
<evidence type="ECO:0000313" key="3">
    <source>
        <dbReference type="Proteomes" id="UP000198327"/>
    </source>
</evidence>
<dbReference type="OrthoDB" id="4480597at2"/>
<proteinExistence type="predicted"/>
<organism evidence="2 3">
    <name type="scientific">Rhodococcoides kyotonense</name>
    <dbReference type="NCBI Taxonomy" id="398843"/>
    <lineage>
        <taxon>Bacteria</taxon>
        <taxon>Bacillati</taxon>
        <taxon>Actinomycetota</taxon>
        <taxon>Actinomycetes</taxon>
        <taxon>Mycobacteriales</taxon>
        <taxon>Nocardiaceae</taxon>
        <taxon>Rhodococcoides</taxon>
    </lineage>
</organism>
<dbReference type="EMBL" id="FZOW01000003">
    <property type="protein sequence ID" value="SNS54974.1"/>
    <property type="molecule type" value="Genomic_DNA"/>
</dbReference>
<gene>
    <name evidence="2" type="ORF">SAMN05421642_103243</name>
</gene>
<feature type="transmembrane region" description="Helical" evidence="1">
    <location>
        <begin position="69"/>
        <end position="92"/>
    </location>
</feature>
<keyword evidence="3" id="KW-1185">Reference proteome</keyword>
<dbReference type="AlphaFoldDB" id="A0A239FFW8"/>
<dbReference type="GO" id="GO:0003677">
    <property type="term" value="F:DNA binding"/>
    <property type="evidence" value="ECO:0007669"/>
    <property type="project" value="UniProtKB-KW"/>
</dbReference>
<keyword evidence="2" id="KW-0371">Homeobox</keyword>
<feature type="transmembrane region" description="Helical" evidence="1">
    <location>
        <begin position="7"/>
        <end position="32"/>
    </location>
</feature>
<dbReference type="RefSeq" id="WP_089244344.1">
    <property type="nucleotide sequence ID" value="NZ_FZOW01000003.1"/>
</dbReference>
<sequence>MTDRKRLATLVAGTSTMTIAALAFAISFTALQDLAEQAGVTIPALWPIVVDGLIVVATIAVVALEGNRWFAWTILITASSVSLIGNAVHAYLAGPPVGAVIAVSVAVVPPAALVLSTHLAVALNRDQGPEARRRQALAYLSDGRTVADTAAALNVPATTVRRWKKDATPDRLTAPLVAA</sequence>
<reference evidence="3" key="1">
    <citation type="submission" date="2017-06" db="EMBL/GenBank/DDBJ databases">
        <authorList>
            <person name="Varghese N."/>
            <person name="Submissions S."/>
        </authorList>
    </citation>
    <scope>NUCLEOTIDE SEQUENCE [LARGE SCALE GENOMIC DNA]</scope>
    <source>
        <strain evidence="3">JCM 23211</strain>
    </source>
</reference>
<keyword evidence="2" id="KW-0238">DNA-binding</keyword>
<dbReference type="Proteomes" id="UP000198327">
    <property type="component" value="Unassembled WGS sequence"/>
</dbReference>
<accession>A0A239FFW8</accession>
<feature type="transmembrane region" description="Helical" evidence="1">
    <location>
        <begin position="98"/>
        <end position="123"/>
    </location>
</feature>